<feature type="compositionally biased region" description="Acidic residues" evidence="1">
    <location>
        <begin position="16"/>
        <end position="26"/>
    </location>
</feature>
<feature type="region of interest" description="Disordered" evidence="1">
    <location>
        <begin position="1"/>
        <end position="77"/>
    </location>
</feature>
<evidence type="ECO:0000313" key="2">
    <source>
        <dbReference type="Ensembl" id="ENSSSCP00055045399.1"/>
    </source>
</evidence>
<dbReference type="Proteomes" id="UP000694724">
    <property type="component" value="Unplaced"/>
</dbReference>
<dbReference type="AlphaFoldDB" id="A0A8D1S2M9"/>
<evidence type="ECO:0000313" key="3">
    <source>
        <dbReference type="Proteomes" id="UP000694724"/>
    </source>
</evidence>
<protein>
    <submittedName>
        <fullName evidence="2">Uncharacterized protein</fullName>
    </submittedName>
</protein>
<accession>A0A8D1S2M9</accession>
<evidence type="ECO:0000256" key="1">
    <source>
        <dbReference type="SAM" id="MobiDB-lite"/>
    </source>
</evidence>
<sequence length="189" mass="20650">MAGKKNVLSSLAVYAEDSEPESDGEAGVETAGSAAEEKGGLVSEAYGEDDFSRLGGDEDGYEEEEDENSKQSVRTSVPKSKAVQSTISFVRNSDLSRLCSTSCLISLSPTHHQTPHFRLFVCLVSVEEAGLDISCSIRKQLVLFGVTRTILYKPLTCNLGGKIVDTLIHPRHQWVFYVGFPLLDKLLHL</sequence>
<name>A0A8D1S2M9_PIG</name>
<organism evidence="2 3">
    <name type="scientific">Sus scrofa</name>
    <name type="common">Pig</name>
    <dbReference type="NCBI Taxonomy" id="9823"/>
    <lineage>
        <taxon>Eukaryota</taxon>
        <taxon>Metazoa</taxon>
        <taxon>Chordata</taxon>
        <taxon>Craniata</taxon>
        <taxon>Vertebrata</taxon>
        <taxon>Euteleostomi</taxon>
        <taxon>Mammalia</taxon>
        <taxon>Eutheria</taxon>
        <taxon>Laurasiatheria</taxon>
        <taxon>Artiodactyla</taxon>
        <taxon>Suina</taxon>
        <taxon>Suidae</taxon>
        <taxon>Sus</taxon>
    </lineage>
</organism>
<proteinExistence type="predicted"/>
<feature type="compositionally biased region" description="Acidic residues" evidence="1">
    <location>
        <begin position="57"/>
        <end position="67"/>
    </location>
</feature>
<reference evidence="2" key="1">
    <citation type="submission" date="2025-08" db="UniProtKB">
        <authorList>
            <consortium name="Ensembl"/>
        </authorList>
    </citation>
    <scope>IDENTIFICATION</scope>
</reference>
<dbReference type="Ensembl" id="ENSSSCT00055056771.1">
    <property type="protein sequence ID" value="ENSSSCP00055045399.1"/>
    <property type="gene ID" value="ENSSSCG00055028617.1"/>
</dbReference>